<evidence type="ECO:0000313" key="2">
    <source>
        <dbReference type="Proteomes" id="UP000325315"/>
    </source>
</evidence>
<keyword evidence="2" id="KW-1185">Reference proteome</keyword>
<dbReference type="OrthoDB" id="999640at2759"/>
<reference evidence="2" key="1">
    <citation type="journal article" date="2019" name="Plant Biotechnol. J.">
        <title>Genome sequencing of the Australian wild diploid species Gossypium australe highlights disease resistance and delayed gland morphogenesis.</title>
        <authorList>
            <person name="Cai Y."/>
            <person name="Cai X."/>
            <person name="Wang Q."/>
            <person name="Wang P."/>
            <person name="Zhang Y."/>
            <person name="Cai C."/>
            <person name="Xu Y."/>
            <person name="Wang K."/>
            <person name="Zhou Z."/>
            <person name="Wang C."/>
            <person name="Geng S."/>
            <person name="Li B."/>
            <person name="Dong Q."/>
            <person name="Hou Y."/>
            <person name="Wang H."/>
            <person name="Ai P."/>
            <person name="Liu Z."/>
            <person name="Yi F."/>
            <person name="Sun M."/>
            <person name="An G."/>
            <person name="Cheng J."/>
            <person name="Zhang Y."/>
            <person name="Shi Q."/>
            <person name="Xie Y."/>
            <person name="Shi X."/>
            <person name="Chang Y."/>
            <person name="Huang F."/>
            <person name="Chen Y."/>
            <person name="Hong S."/>
            <person name="Mi L."/>
            <person name="Sun Q."/>
            <person name="Zhang L."/>
            <person name="Zhou B."/>
            <person name="Peng R."/>
            <person name="Zhang X."/>
            <person name="Liu F."/>
        </authorList>
    </citation>
    <scope>NUCLEOTIDE SEQUENCE [LARGE SCALE GENOMIC DNA]</scope>
    <source>
        <strain evidence="2">cv. PA1801</strain>
    </source>
</reference>
<evidence type="ECO:0000313" key="1">
    <source>
        <dbReference type="EMBL" id="KAA3482821.1"/>
    </source>
</evidence>
<protein>
    <submittedName>
        <fullName evidence="1">Putative N-acetyl-gamma-glutamyl-phosphate reductase, chloroplastic</fullName>
    </submittedName>
</protein>
<dbReference type="CDD" id="cd09272">
    <property type="entry name" value="RNase_HI_RT_Ty1"/>
    <property type="match status" value="1"/>
</dbReference>
<dbReference type="AlphaFoldDB" id="A0A5B6WLQ5"/>
<proteinExistence type="predicted"/>
<sequence>MHKLLEQHFKVVKRILSYLQGTLDYGVTFKVTFRLSLMGGNQMLWCSKKQQGLAHATTEIIWLESLLGELQVSVGGQDAIWCDHSEAIAISTNHVLHFEFKYPELDLFFIEEKTVGTKLMVGHVPAQDQVADVFTKPLPSVFFNKFRFSLGVVSKYKQQQQEVQDQSCQENQEIGEYQGMEM</sequence>
<gene>
    <name evidence="1" type="ORF">EPI10_005037</name>
</gene>
<name>A0A5B6WLQ5_9ROSI</name>
<comment type="caution">
    <text evidence="1">The sequence shown here is derived from an EMBL/GenBank/DDBJ whole genome shotgun (WGS) entry which is preliminary data.</text>
</comment>
<organism evidence="1 2">
    <name type="scientific">Gossypium australe</name>
    <dbReference type="NCBI Taxonomy" id="47621"/>
    <lineage>
        <taxon>Eukaryota</taxon>
        <taxon>Viridiplantae</taxon>
        <taxon>Streptophyta</taxon>
        <taxon>Embryophyta</taxon>
        <taxon>Tracheophyta</taxon>
        <taxon>Spermatophyta</taxon>
        <taxon>Magnoliopsida</taxon>
        <taxon>eudicotyledons</taxon>
        <taxon>Gunneridae</taxon>
        <taxon>Pentapetalae</taxon>
        <taxon>rosids</taxon>
        <taxon>malvids</taxon>
        <taxon>Malvales</taxon>
        <taxon>Malvaceae</taxon>
        <taxon>Malvoideae</taxon>
        <taxon>Gossypium</taxon>
    </lineage>
</organism>
<accession>A0A5B6WLQ5</accession>
<dbReference type="PANTHER" id="PTHR11439:SF467">
    <property type="entry name" value="INTEGRASE CATALYTIC DOMAIN-CONTAINING PROTEIN"/>
    <property type="match status" value="1"/>
</dbReference>
<dbReference type="PANTHER" id="PTHR11439">
    <property type="entry name" value="GAG-POL-RELATED RETROTRANSPOSON"/>
    <property type="match status" value="1"/>
</dbReference>
<dbReference type="EMBL" id="SMMG02000002">
    <property type="protein sequence ID" value="KAA3482821.1"/>
    <property type="molecule type" value="Genomic_DNA"/>
</dbReference>
<dbReference type="Proteomes" id="UP000325315">
    <property type="component" value="Unassembled WGS sequence"/>
</dbReference>